<protein>
    <recommendedName>
        <fullName evidence="8">Multidrug efflux pump Tap</fullName>
    </recommendedName>
</protein>
<evidence type="ECO:0000256" key="11">
    <source>
        <dbReference type="SAM" id="SignalP"/>
    </source>
</evidence>
<feature type="transmembrane region" description="Helical" evidence="10">
    <location>
        <begin position="254"/>
        <end position="274"/>
    </location>
</feature>
<reference evidence="14" key="1">
    <citation type="submission" date="2016-10" db="EMBL/GenBank/DDBJ databases">
        <authorList>
            <person name="Varghese N."/>
            <person name="Submissions S."/>
        </authorList>
    </citation>
    <scope>NUCLEOTIDE SEQUENCE [LARGE SCALE GENOMIC DNA]</scope>
    <source>
        <strain evidence="14">DSM 45501</strain>
    </source>
</reference>
<feature type="chain" id="PRO_5011785732" description="Multidrug efflux pump Tap" evidence="11">
    <location>
        <begin position="22"/>
        <end position="442"/>
    </location>
</feature>
<keyword evidence="11" id="KW-0732">Signal</keyword>
<evidence type="ECO:0000313" key="14">
    <source>
        <dbReference type="Proteomes" id="UP000199165"/>
    </source>
</evidence>
<dbReference type="STRING" id="995060.SAMN04487904_101588"/>
<feature type="transmembrane region" description="Helical" evidence="10">
    <location>
        <begin position="374"/>
        <end position="398"/>
    </location>
</feature>
<evidence type="ECO:0000256" key="6">
    <source>
        <dbReference type="ARBA" id="ARBA00023136"/>
    </source>
</evidence>
<sequence length="442" mass="45429">MNRLRLLVLWLSTGTVSAASAAGFVAIPWFVLMTTGSAANVGMVTAAELVGMLLATALSGPLIDRVGPARTAPLADLAAALCIGAIPLAETTTGLTLWSLMSLAGAFGAFREPGQTARRVAVPELVGNAGVAMERGAGGMDAALRAGHLSGAPLAGGALALFDPPGVLWIATAVMTLSALLVAYAARGVTTSESAGQDTSEGFARRFAAGIGYLRRDRLITWIMVLLLLTNTLDLALTGVLLPTYSARILHDSLALGVLVGALGGAALTGNLLFTWLGARVRRRRMLFTFAFALGPIPPHLAMAAGSGFAVLFCVVVGCGLVAGMINPILAAVSYERIPAELRGRVLSLTTLVAQGGTPLGVLFGGLAVEGLGLRTTLTCTALLYLVALAIPVLGGGWREMDRPRTRPTAEEVVVGSTPHGGQELVDSSSPGCGRQTEDRGW</sequence>
<feature type="transmembrane region" description="Helical" evidence="10">
    <location>
        <begin position="168"/>
        <end position="186"/>
    </location>
</feature>
<dbReference type="EMBL" id="FPAT01000001">
    <property type="protein sequence ID" value="SFT37467.1"/>
    <property type="molecule type" value="Genomic_DNA"/>
</dbReference>
<dbReference type="CDD" id="cd06173">
    <property type="entry name" value="MFS_MefA_like"/>
    <property type="match status" value="1"/>
</dbReference>
<feature type="transmembrane region" description="Helical" evidence="10">
    <location>
        <begin position="71"/>
        <end position="89"/>
    </location>
</feature>
<comment type="subcellular location">
    <subcellularLocation>
        <location evidence="1">Cell inner membrane</location>
        <topology evidence="1">Multi-pass membrane protein</topology>
    </subcellularLocation>
</comment>
<dbReference type="Pfam" id="PF07690">
    <property type="entry name" value="MFS_1"/>
    <property type="match status" value="1"/>
</dbReference>
<dbReference type="RefSeq" id="WP_092973379.1">
    <property type="nucleotide sequence ID" value="NZ_FPAT01000001.1"/>
</dbReference>
<evidence type="ECO:0000256" key="4">
    <source>
        <dbReference type="ARBA" id="ARBA00022692"/>
    </source>
</evidence>
<evidence type="ECO:0000256" key="2">
    <source>
        <dbReference type="ARBA" id="ARBA00022448"/>
    </source>
</evidence>
<gene>
    <name evidence="13" type="ORF">SAMN04487904_101588</name>
</gene>
<feature type="transmembrane region" description="Helical" evidence="10">
    <location>
        <begin position="286"/>
        <end position="303"/>
    </location>
</feature>
<evidence type="ECO:0000256" key="7">
    <source>
        <dbReference type="ARBA" id="ARBA00038075"/>
    </source>
</evidence>
<feature type="transmembrane region" description="Helical" evidence="10">
    <location>
        <begin position="309"/>
        <end position="334"/>
    </location>
</feature>
<keyword evidence="4 10" id="KW-0812">Transmembrane</keyword>
<accession>A0A1I6XH87</accession>
<dbReference type="InterPro" id="IPR020846">
    <property type="entry name" value="MFS_dom"/>
</dbReference>
<evidence type="ECO:0000256" key="3">
    <source>
        <dbReference type="ARBA" id="ARBA00022475"/>
    </source>
</evidence>
<dbReference type="PANTHER" id="PTHR23513:SF9">
    <property type="entry name" value="ENTEROBACTIN EXPORTER ENTS"/>
    <property type="match status" value="1"/>
</dbReference>
<comment type="similarity">
    <text evidence="7">Belongs to the major facilitator superfamily. Drug:H(+) antiporter-3 (DHA3) (TC 2.A.1.21) family.</text>
</comment>
<dbReference type="Proteomes" id="UP000199165">
    <property type="component" value="Unassembled WGS sequence"/>
</dbReference>
<feature type="transmembrane region" description="Helical" evidence="10">
    <location>
        <begin position="346"/>
        <end position="368"/>
    </location>
</feature>
<feature type="signal peptide" evidence="11">
    <location>
        <begin position="1"/>
        <end position="21"/>
    </location>
</feature>
<dbReference type="GO" id="GO:0022857">
    <property type="term" value="F:transmembrane transporter activity"/>
    <property type="evidence" value="ECO:0007669"/>
    <property type="project" value="InterPro"/>
</dbReference>
<keyword evidence="3" id="KW-1003">Cell membrane</keyword>
<dbReference type="PROSITE" id="PS50850">
    <property type="entry name" value="MFS"/>
    <property type="match status" value="1"/>
</dbReference>
<organism evidence="13 14">
    <name type="scientific">Actinopolyspora righensis</name>
    <dbReference type="NCBI Taxonomy" id="995060"/>
    <lineage>
        <taxon>Bacteria</taxon>
        <taxon>Bacillati</taxon>
        <taxon>Actinomycetota</taxon>
        <taxon>Actinomycetes</taxon>
        <taxon>Actinopolysporales</taxon>
        <taxon>Actinopolysporaceae</taxon>
        <taxon>Actinopolyspora</taxon>
        <taxon>Actinopolyspora alba group</taxon>
    </lineage>
</organism>
<evidence type="ECO:0000256" key="5">
    <source>
        <dbReference type="ARBA" id="ARBA00022989"/>
    </source>
</evidence>
<dbReference type="Gene3D" id="1.20.1250.20">
    <property type="entry name" value="MFS general substrate transporter like domains"/>
    <property type="match status" value="2"/>
</dbReference>
<evidence type="ECO:0000256" key="8">
    <source>
        <dbReference type="ARBA" id="ARBA00040914"/>
    </source>
</evidence>
<dbReference type="InterPro" id="IPR036259">
    <property type="entry name" value="MFS_trans_sf"/>
</dbReference>
<evidence type="ECO:0000256" key="1">
    <source>
        <dbReference type="ARBA" id="ARBA00004429"/>
    </source>
</evidence>
<dbReference type="GO" id="GO:0005886">
    <property type="term" value="C:plasma membrane"/>
    <property type="evidence" value="ECO:0007669"/>
    <property type="project" value="UniProtKB-SubCell"/>
</dbReference>
<keyword evidence="5 10" id="KW-1133">Transmembrane helix</keyword>
<feature type="transmembrane region" description="Helical" evidence="10">
    <location>
        <begin position="37"/>
        <end position="59"/>
    </location>
</feature>
<feature type="region of interest" description="Disordered" evidence="9">
    <location>
        <begin position="402"/>
        <end position="442"/>
    </location>
</feature>
<keyword evidence="14" id="KW-1185">Reference proteome</keyword>
<evidence type="ECO:0000256" key="9">
    <source>
        <dbReference type="SAM" id="MobiDB-lite"/>
    </source>
</evidence>
<feature type="domain" description="Major facilitator superfamily (MFS) profile" evidence="12">
    <location>
        <begin position="220"/>
        <end position="442"/>
    </location>
</feature>
<dbReference type="PANTHER" id="PTHR23513">
    <property type="entry name" value="INTEGRAL MEMBRANE EFFLUX PROTEIN-RELATED"/>
    <property type="match status" value="1"/>
</dbReference>
<proteinExistence type="inferred from homology"/>
<name>A0A1I6XH87_9ACTN</name>
<evidence type="ECO:0000259" key="12">
    <source>
        <dbReference type="PROSITE" id="PS50850"/>
    </source>
</evidence>
<dbReference type="SUPFAM" id="SSF103473">
    <property type="entry name" value="MFS general substrate transporter"/>
    <property type="match status" value="1"/>
</dbReference>
<keyword evidence="6 10" id="KW-0472">Membrane</keyword>
<dbReference type="InterPro" id="IPR011701">
    <property type="entry name" value="MFS"/>
</dbReference>
<keyword evidence="2" id="KW-0813">Transport</keyword>
<evidence type="ECO:0000313" key="13">
    <source>
        <dbReference type="EMBL" id="SFT37467.1"/>
    </source>
</evidence>
<dbReference type="AlphaFoldDB" id="A0A1I6XH87"/>
<evidence type="ECO:0000256" key="10">
    <source>
        <dbReference type="SAM" id="Phobius"/>
    </source>
</evidence>
<feature type="transmembrane region" description="Helical" evidence="10">
    <location>
        <begin position="219"/>
        <end position="242"/>
    </location>
</feature>